<dbReference type="SUPFAM" id="SSF53067">
    <property type="entry name" value="Actin-like ATPase domain"/>
    <property type="match status" value="2"/>
</dbReference>
<protein>
    <submittedName>
        <fullName evidence="2">Unannotated protein</fullName>
    </submittedName>
</protein>
<proteinExistence type="predicted"/>
<dbReference type="PANTHER" id="PTHR43190">
    <property type="entry name" value="N-ACETYL-D-GLUCOSAMINE KINASE"/>
    <property type="match status" value="1"/>
</dbReference>
<dbReference type="InterPro" id="IPR002731">
    <property type="entry name" value="ATPase_BadF"/>
</dbReference>
<dbReference type="CDD" id="cd24007">
    <property type="entry name" value="ASKHA_NBD_eukNAGK-like"/>
    <property type="match status" value="1"/>
</dbReference>
<reference evidence="2" key="1">
    <citation type="submission" date="2020-05" db="EMBL/GenBank/DDBJ databases">
        <authorList>
            <person name="Chiriac C."/>
            <person name="Salcher M."/>
            <person name="Ghai R."/>
            <person name="Kavagutti S V."/>
        </authorList>
    </citation>
    <scope>NUCLEOTIDE SEQUENCE</scope>
</reference>
<evidence type="ECO:0000259" key="1">
    <source>
        <dbReference type="Pfam" id="PF01869"/>
    </source>
</evidence>
<evidence type="ECO:0000313" key="2">
    <source>
        <dbReference type="EMBL" id="CAB4647054.1"/>
    </source>
</evidence>
<organism evidence="2">
    <name type="scientific">freshwater metagenome</name>
    <dbReference type="NCBI Taxonomy" id="449393"/>
    <lineage>
        <taxon>unclassified sequences</taxon>
        <taxon>metagenomes</taxon>
        <taxon>ecological metagenomes</taxon>
    </lineage>
</organism>
<dbReference type="Pfam" id="PF01869">
    <property type="entry name" value="BcrAD_BadFG"/>
    <property type="match status" value="1"/>
</dbReference>
<dbReference type="PANTHER" id="PTHR43190:SF3">
    <property type="entry name" value="N-ACETYL-D-GLUCOSAMINE KINASE"/>
    <property type="match status" value="1"/>
</dbReference>
<sequence length="293" mass="31321">MYFLGIDAGASATQWVLHDGNEIVARGTAGPIDGHISRPESRTRMQSTLMQIASECKSDVTAITIGLTGIAETDKERAETLQIIGGIFPGATLELLSDIHLAYRVHFGRKTGVLLYAGTGAVACTKINDELVRVGGWGYLLGDEGAGYWIGREAIRALMIYVDRSEKPAPGSLEDDVAKTIEGSTWADVKQFVYGNNRSEIAALAQIVFGHQSQESAIKILESAAKHLAELVNRVDEITGDISLPVTFTGGTSRGEGPLNNYLMQHLAGRITISHRDIAEGAALLAKEASSQG</sequence>
<feature type="domain" description="ATPase BadF/BadG/BcrA/BcrD type" evidence="1">
    <location>
        <begin position="4"/>
        <end position="286"/>
    </location>
</feature>
<dbReference type="InterPro" id="IPR052519">
    <property type="entry name" value="Euk-type_GlcNAc_Kinase"/>
</dbReference>
<dbReference type="InterPro" id="IPR043129">
    <property type="entry name" value="ATPase_NBD"/>
</dbReference>
<dbReference type="EMBL" id="CAEZWL010000003">
    <property type="protein sequence ID" value="CAB4647054.1"/>
    <property type="molecule type" value="Genomic_DNA"/>
</dbReference>
<name>A0A6J6KFQ0_9ZZZZ</name>
<gene>
    <name evidence="2" type="ORF">UFOPK2243_00211</name>
</gene>
<accession>A0A6J6KFQ0</accession>
<dbReference type="AlphaFoldDB" id="A0A6J6KFQ0"/>
<dbReference type="Gene3D" id="3.30.420.40">
    <property type="match status" value="2"/>
</dbReference>